<keyword evidence="6" id="KW-0812">Transmembrane</keyword>
<evidence type="ECO:0000313" key="10">
    <source>
        <dbReference type="EMBL" id="PKR53640.1"/>
    </source>
</evidence>
<feature type="transmembrane region" description="Helical" evidence="6">
    <location>
        <begin position="6"/>
        <end position="28"/>
    </location>
</feature>
<dbReference type="PANTHER" id="PTHR32089">
    <property type="entry name" value="METHYL-ACCEPTING CHEMOTAXIS PROTEIN MCPB"/>
    <property type="match status" value="1"/>
</dbReference>
<comment type="subcellular location">
    <subcellularLocation>
        <location evidence="1">Cell inner membrane</location>
        <topology evidence="1">Multi-pass membrane protein</topology>
    </subcellularLocation>
</comment>
<keyword evidence="3 5" id="KW-0807">Transducer</keyword>
<feature type="transmembrane region" description="Helical" evidence="6">
    <location>
        <begin position="193"/>
        <end position="216"/>
    </location>
</feature>
<dbReference type="Proteomes" id="UP000233597">
    <property type="component" value="Unassembled WGS sequence"/>
</dbReference>
<dbReference type="PROSITE" id="PS50885">
    <property type="entry name" value="HAMP"/>
    <property type="match status" value="1"/>
</dbReference>
<evidence type="ECO:0000256" key="3">
    <source>
        <dbReference type="ARBA" id="ARBA00023224"/>
    </source>
</evidence>
<evidence type="ECO:0000259" key="8">
    <source>
        <dbReference type="PROSITE" id="PS50192"/>
    </source>
</evidence>
<dbReference type="PROSITE" id="PS50111">
    <property type="entry name" value="CHEMOTAXIS_TRANSDUC_2"/>
    <property type="match status" value="1"/>
</dbReference>
<dbReference type="InterPro" id="IPR003660">
    <property type="entry name" value="HAMP_dom"/>
</dbReference>
<feature type="domain" description="HAMP" evidence="9">
    <location>
        <begin position="217"/>
        <end position="270"/>
    </location>
</feature>
<evidence type="ECO:0000256" key="2">
    <source>
        <dbReference type="ARBA" id="ARBA00022519"/>
    </source>
</evidence>
<sequence length="567" mass="59650">MKNSIVFKVTAASVAILIVGIALLGGVIMQRVQQQVHETSLQSQKLNLRVAAMIFQNQYPDLKATIDKSGETTRLVIPEIPDLSSHAMIDKIGLATGETATVFQWVPDKKDFIRVSTNIIKGDGTRAVGTFLGNGSAAYEPVTSGKTFRGEAVILGKEYVTQYTPIFNSAGTVQGILYVGIEKAKVAAVSGAIGMRIVIAGIIVAILAAILLAVLLRRQLGPLHDLGDTIEHFVDRDFSADVPHADRSDEVGVIAKGLMRWREAAQRIGDAEEAKLLAERKASQERSEQRNVLASELDASVGEIIASVRKATEGMVRSAHQMSESANHSIAQSRNVSNAANDAARNVQTVASATEELSASINNIGGQVEESTAIATTAVDEASRANEMVSGLAVAAERIGEVVSLINEIAAQTNLLALNATIEAARAGEAGKGFAVVAQEVKNLANQTAKATDEIAQQIGSIQSETRLTVEAIEKVTRTIASISGITDGIASAVAEQNAAVNEIASSAQNASSGSTEVVDTIDAVLHAASDGGAAAAELEHSMSDLSGRIEMLQGKIGEFLSRLRKE</sequence>
<dbReference type="Gene3D" id="1.10.287.950">
    <property type="entry name" value="Methyl-accepting chemotaxis protein"/>
    <property type="match status" value="1"/>
</dbReference>
<dbReference type="GO" id="GO:0006935">
    <property type="term" value="P:chemotaxis"/>
    <property type="evidence" value="ECO:0007669"/>
    <property type="project" value="InterPro"/>
</dbReference>
<feature type="domain" description="T-SNARE coiled-coil homology" evidence="8">
    <location>
        <begin position="463"/>
        <end position="525"/>
    </location>
</feature>
<accession>A0A2N3KSZ7</accession>
<dbReference type="EMBL" id="NWTK01000008">
    <property type="protein sequence ID" value="PKR53640.1"/>
    <property type="molecule type" value="Genomic_DNA"/>
</dbReference>
<evidence type="ECO:0000313" key="11">
    <source>
        <dbReference type="Proteomes" id="UP000233597"/>
    </source>
</evidence>
<keyword evidence="6" id="KW-0472">Membrane</keyword>
<dbReference type="PROSITE" id="PS50192">
    <property type="entry name" value="T_SNARE"/>
    <property type="match status" value="1"/>
</dbReference>
<dbReference type="InterPro" id="IPR029151">
    <property type="entry name" value="Sensor-like_sf"/>
</dbReference>
<dbReference type="SMART" id="SM00283">
    <property type="entry name" value="MA"/>
    <property type="match status" value="1"/>
</dbReference>
<dbReference type="InterPro" id="IPR004090">
    <property type="entry name" value="Chemotax_Me-accpt_rcpt"/>
</dbReference>
<comment type="similarity">
    <text evidence="4">Belongs to the methyl-accepting chemotaxis (MCP) protein family.</text>
</comment>
<evidence type="ECO:0000259" key="7">
    <source>
        <dbReference type="PROSITE" id="PS50111"/>
    </source>
</evidence>
<dbReference type="OrthoDB" id="8320983at2"/>
<dbReference type="PANTHER" id="PTHR32089:SF112">
    <property type="entry name" value="LYSOZYME-LIKE PROTEIN-RELATED"/>
    <property type="match status" value="1"/>
</dbReference>
<evidence type="ECO:0000256" key="1">
    <source>
        <dbReference type="ARBA" id="ARBA00004429"/>
    </source>
</evidence>
<dbReference type="GO" id="GO:0005886">
    <property type="term" value="C:plasma membrane"/>
    <property type="evidence" value="ECO:0007669"/>
    <property type="project" value="UniProtKB-SubCell"/>
</dbReference>
<dbReference type="InterPro" id="IPR000727">
    <property type="entry name" value="T_SNARE_dom"/>
</dbReference>
<dbReference type="Gene3D" id="6.10.340.10">
    <property type="match status" value="1"/>
</dbReference>
<gene>
    <name evidence="10" type="ORF">COO20_14010</name>
</gene>
<dbReference type="PRINTS" id="PR00260">
    <property type="entry name" value="CHEMTRNSDUCR"/>
</dbReference>
<dbReference type="GO" id="GO:0007165">
    <property type="term" value="P:signal transduction"/>
    <property type="evidence" value="ECO:0007669"/>
    <property type="project" value="UniProtKB-KW"/>
</dbReference>
<name>A0A2N3KSZ7_9PROT</name>
<dbReference type="SUPFAM" id="SSF103190">
    <property type="entry name" value="Sensory domain-like"/>
    <property type="match status" value="1"/>
</dbReference>
<evidence type="ECO:0000256" key="6">
    <source>
        <dbReference type="SAM" id="Phobius"/>
    </source>
</evidence>
<keyword evidence="6" id="KW-1133">Transmembrane helix</keyword>
<dbReference type="InterPro" id="IPR033462">
    <property type="entry name" value="Cache_3-Cache_2"/>
</dbReference>
<organism evidence="10 11">
    <name type="scientific">Thalassospira marina</name>
    <dbReference type="NCBI Taxonomy" id="2048283"/>
    <lineage>
        <taxon>Bacteria</taxon>
        <taxon>Pseudomonadati</taxon>
        <taxon>Pseudomonadota</taxon>
        <taxon>Alphaproteobacteria</taxon>
        <taxon>Rhodospirillales</taxon>
        <taxon>Thalassospiraceae</taxon>
        <taxon>Thalassospira</taxon>
    </lineage>
</organism>
<keyword evidence="2" id="KW-1003">Cell membrane</keyword>
<dbReference type="RefSeq" id="WP_101267550.1">
    <property type="nucleotide sequence ID" value="NZ_NWTK01000008.1"/>
</dbReference>
<dbReference type="Pfam" id="PF00672">
    <property type="entry name" value="HAMP"/>
    <property type="match status" value="1"/>
</dbReference>
<proteinExistence type="inferred from homology"/>
<dbReference type="SUPFAM" id="SSF58104">
    <property type="entry name" value="Methyl-accepting chemotaxis protein (MCP) signaling domain"/>
    <property type="match status" value="1"/>
</dbReference>
<keyword evidence="2" id="KW-0997">Cell inner membrane</keyword>
<reference evidence="10 11" key="1">
    <citation type="submission" date="2017-09" db="EMBL/GenBank/DDBJ databases">
        <title>Biodiversity and function of Thalassospira species in the particle-attached aromatic-hydrocarbon-degrading consortia from the surface seawater of the South China Sea.</title>
        <authorList>
            <person name="Dong C."/>
            <person name="Liu R."/>
            <person name="Shao Z."/>
        </authorList>
    </citation>
    <scope>NUCLEOTIDE SEQUENCE [LARGE SCALE GENOMIC DNA]</scope>
    <source>
        <strain evidence="10 11">CSC1P2</strain>
    </source>
</reference>
<dbReference type="Pfam" id="PF00015">
    <property type="entry name" value="MCPsignal"/>
    <property type="match status" value="1"/>
</dbReference>
<dbReference type="AlphaFoldDB" id="A0A2N3KSZ7"/>
<feature type="domain" description="Methyl-accepting transducer" evidence="7">
    <location>
        <begin position="318"/>
        <end position="547"/>
    </location>
</feature>
<dbReference type="InterPro" id="IPR004089">
    <property type="entry name" value="MCPsignal_dom"/>
</dbReference>
<evidence type="ECO:0000256" key="5">
    <source>
        <dbReference type="PROSITE-ProRule" id="PRU00284"/>
    </source>
</evidence>
<dbReference type="GO" id="GO:0004888">
    <property type="term" value="F:transmembrane signaling receptor activity"/>
    <property type="evidence" value="ECO:0007669"/>
    <property type="project" value="InterPro"/>
</dbReference>
<comment type="caution">
    <text evidence="10">The sequence shown here is derived from an EMBL/GenBank/DDBJ whole genome shotgun (WGS) entry which is preliminary data.</text>
</comment>
<evidence type="ECO:0000259" key="9">
    <source>
        <dbReference type="PROSITE" id="PS50885"/>
    </source>
</evidence>
<dbReference type="Pfam" id="PF17201">
    <property type="entry name" value="Cache_3-Cache_2"/>
    <property type="match status" value="1"/>
</dbReference>
<protein>
    <submittedName>
        <fullName evidence="10">Chemotaxis protein</fullName>
    </submittedName>
</protein>
<evidence type="ECO:0000256" key="4">
    <source>
        <dbReference type="ARBA" id="ARBA00029447"/>
    </source>
</evidence>